<dbReference type="CDD" id="cd00093">
    <property type="entry name" value="HTH_XRE"/>
    <property type="match status" value="1"/>
</dbReference>
<dbReference type="Pfam" id="PF13560">
    <property type="entry name" value="HTH_31"/>
    <property type="match status" value="1"/>
</dbReference>
<evidence type="ECO:0000259" key="1">
    <source>
        <dbReference type="PROSITE" id="PS50943"/>
    </source>
</evidence>
<dbReference type="InterPro" id="IPR010982">
    <property type="entry name" value="Lambda_DNA-bd_dom_sf"/>
</dbReference>
<geneLocation type="plasmid" evidence="3">
    <name>prccge525b</name>
</geneLocation>
<sequence>MSTTIFNTLGEQLLAARKQRGLSQPALATRLGRDRARISELERDLATDRRGRDRLTLFAEICDALDLVPVLLPKSRIAEVRQLISDAGEQQSKGAAASAFEELFVDLDEDDNGEP</sequence>
<protein>
    <submittedName>
        <fullName evidence="2">XRE family transcriptional regulator</fullName>
    </submittedName>
</protein>
<dbReference type="SUPFAM" id="SSF47413">
    <property type="entry name" value="lambda repressor-like DNA-binding domains"/>
    <property type="match status" value="1"/>
</dbReference>
<keyword evidence="2" id="KW-0614">Plasmid</keyword>
<dbReference type="GO" id="GO:0003677">
    <property type="term" value="F:DNA binding"/>
    <property type="evidence" value="ECO:0007669"/>
    <property type="project" value="InterPro"/>
</dbReference>
<dbReference type="Gene3D" id="1.10.260.40">
    <property type="entry name" value="lambda repressor-like DNA-binding domains"/>
    <property type="match status" value="1"/>
</dbReference>
<dbReference type="InterPro" id="IPR001387">
    <property type="entry name" value="Cro/C1-type_HTH"/>
</dbReference>
<dbReference type="OrthoDB" id="8401611at2"/>
<dbReference type="RefSeq" id="WP_120709038.1">
    <property type="nucleotide sequence ID" value="NZ_CP032696.1"/>
</dbReference>
<keyword evidence="3" id="KW-1185">Reference proteome</keyword>
<evidence type="ECO:0000313" key="2">
    <source>
        <dbReference type="EMBL" id="AYG64141.1"/>
    </source>
</evidence>
<accession>A0A387G8H1</accession>
<organism evidence="2 3">
    <name type="scientific">Rhizobium jaguaris</name>
    <dbReference type="NCBI Taxonomy" id="1312183"/>
    <lineage>
        <taxon>Bacteria</taxon>
        <taxon>Pseudomonadati</taxon>
        <taxon>Pseudomonadota</taxon>
        <taxon>Alphaproteobacteria</taxon>
        <taxon>Hyphomicrobiales</taxon>
        <taxon>Rhizobiaceae</taxon>
        <taxon>Rhizobium/Agrobacterium group</taxon>
        <taxon>Rhizobium</taxon>
    </lineage>
</organism>
<name>A0A387G8H1_9HYPH</name>
<feature type="domain" description="HTH cro/C1-type" evidence="1">
    <location>
        <begin position="13"/>
        <end position="71"/>
    </location>
</feature>
<dbReference type="KEGG" id="rjg:CCGE525_35875"/>
<evidence type="ECO:0000313" key="3">
    <source>
        <dbReference type="Proteomes" id="UP000282195"/>
    </source>
</evidence>
<proteinExistence type="predicted"/>
<dbReference type="PROSITE" id="PS50943">
    <property type="entry name" value="HTH_CROC1"/>
    <property type="match status" value="1"/>
</dbReference>
<reference evidence="2 3" key="1">
    <citation type="submission" date="2018-10" db="EMBL/GenBank/DDBJ databases">
        <title>Rhizobium etli, R. leguminosarum and a new Rhizobium genospecies from Phaseolus dumosus.</title>
        <authorList>
            <person name="Ramirez-Puebla S.T."/>
            <person name="Rogel-Hernandez M.A."/>
            <person name="Guerrero G."/>
            <person name="Ormeno-Orrillo E."/>
            <person name="Martinez-Romero J.C."/>
            <person name="Negrete-Yankelevich S."/>
            <person name="Martinez-Romero E."/>
        </authorList>
    </citation>
    <scope>NUCLEOTIDE SEQUENCE [LARGE SCALE GENOMIC DNA]</scope>
    <source>
        <strain evidence="2 3">CCGE525</strain>
        <plasmid evidence="3">prccge525b</plasmid>
    </source>
</reference>
<dbReference type="EMBL" id="CP032696">
    <property type="protein sequence ID" value="AYG64141.1"/>
    <property type="molecule type" value="Genomic_DNA"/>
</dbReference>
<dbReference type="Proteomes" id="UP000282195">
    <property type="component" value="Plasmid pRCCGE525b"/>
</dbReference>
<gene>
    <name evidence="2" type="ORF">CCGE525_35875</name>
</gene>
<dbReference type="AlphaFoldDB" id="A0A387G8H1"/>